<dbReference type="OMA" id="RHGASQM"/>
<dbReference type="FunFam" id="3.20.170.30:FF:000002">
    <property type="entry name" value="Phosphotransferase, putative"/>
    <property type="match status" value="1"/>
</dbReference>
<dbReference type="InterPro" id="IPR042081">
    <property type="entry name" value="RNA_2'-PTrans_C"/>
</dbReference>
<proteinExistence type="inferred from homology"/>
<protein>
    <recommendedName>
        <fullName evidence="3">2'-phosphotransferase</fullName>
        <ecNumber evidence="3">2.7.1.160</ecNumber>
    </recommendedName>
</protein>
<dbReference type="STRING" id="6832.A0A553PKH6"/>
<keyword evidence="8" id="KW-1185">Reference proteome</keyword>
<dbReference type="EC" id="2.7.1.160" evidence="3"/>
<name>A0A553PKH6_TIGCA</name>
<dbReference type="GO" id="GO:0000215">
    <property type="term" value="F:tRNA 2'-phosphotransferase activity"/>
    <property type="evidence" value="ECO:0007669"/>
    <property type="project" value="UniProtKB-EC"/>
</dbReference>
<gene>
    <name evidence="7" type="ORF">TCAL_15332</name>
</gene>
<comment type="catalytic activity">
    <reaction evidence="6">
        <text>2'-phospho-[ligated tRNA] + NAD(+) = mature tRNA + ADP-alpha-D-ribose 1'',2''-cyclic phosphate + nicotinamide</text>
        <dbReference type="Rhea" id="RHEA:23324"/>
        <dbReference type="Rhea" id="RHEA-COMP:11106"/>
        <dbReference type="Rhea" id="RHEA-COMP:11107"/>
        <dbReference type="ChEBI" id="CHEBI:17154"/>
        <dbReference type="ChEBI" id="CHEBI:57540"/>
        <dbReference type="ChEBI" id="CHEBI:76596"/>
        <dbReference type="ChEBI" id="CHEBI:82883"/>
        <dbReference type="ChEBI" id="CHEBI:85027"/>
        <dbReference type="EC" id="2.7.1.160"/>
    </reaction>
</comment>
<dbReference type="EMBL" id="VCGU01000003">
    <property type="protein sequence ID" value="TRY78159.1"/>
    <property type="molecule type" value="Genomic_DNA"/>
</dbReference>
<dbReference type="PANTHER" id="PTHR12684">
    <property type="entry name" value="PUTATIVE PHOSPHOTRANSFERASE"/>
    <property type="match status" value="1"/>
</dbReference>
<dbReference type="Gene3D" id="3.20.170.30">
    <property type="match status" value="1"/>
</dbReference>
<dbReference type="InterPro" id="IPR002745">
    <property type="entry name" value="Ptrans_KptA/Tpt1"/>
</dbReference>
<evidence type="ECO:0000256" key="4">
    <source>
        <dbReference type="ARBA" id="ARBA00022679"/>
    </source>
</evidence>
<dbReference type="SUPFAM" id="SSF56399">
    <property type="entry name" value="ADP-ribosylation"/>
    <property type="match status" value="1"/>
</dbReference>
<keyword evidence="4" id="KW-0808">Transferase</keyword>
<accession>A0A553PKH6</accession>
<dbReference type="Proteomes" id="UP000318571">
    <property type="component" value="Chromosome 11"/>
</dbReference>
<evidence type="ECO:0000256" key="1">
    <source>
        <dbReference type="ARBA" id="ARBA00003343"/>
    </source>
</evidence>
<dbReference type="InterPro" id="IPR042080">
    <property type="entry name" value="RNA_2'-PTrans_N"/>
</dbReference>
<evidence type="ECO:0000256" key="2">
    <source>
        <dbReference type="ARBA" id="ARBA00009836"/>
    </source>
</evidence>
<reference evidence="7 8" key="1">
    <citation type="journal article" date="2018" name="Nat. Ecol. Evol.">
        <title>Genomic signatures of mitonuclear coevolution across populations of Tigriopus californicus.</title>
        <authorList>
            <person name="Barreto F.S."/>
            <person name="Watson E.T."/>
            <person name="Lima T.G."/>
            <person name="Willett C.S."/>
            <person name="Edmands S."/>
            <person name="Li W."/>
            <person name="Burton R.S."/>
        </authorList>
    </citation>
    <scope>NUCLEOTIDE SEQUENCE [LARGE SCALE GENOMIC DNA]</scope>
    <source>
        <strain evidence="7 8">San Diego</strain>
    </source>
</reference>
<keyword evidence="5" id="KW-0520">NAD</keyword>
<dbReference type="AlphaFoldDB" id="A0A553PKH6"/>
<evidence type="ECO:0000256" key="6">
    <source>
        <dbReference type="ARBA" id="ARBA00047949"/>
    </source>
</evidence>
<dbReference type="GO" id="GO:0006388">
    <property type="term" value="P:tRNA splicing, via endonucleolytic cleavage and ligation"/>
    <property type="evidence" value="ECO:0007669"/>
    <property type="project" value="TreeGrafter"/>
</dbReference>
<organism evidence="7 8">
    <name type="scientific">Tigriopus californicus</name>
    <name type="common">Marine copepod</name>
    <dbReference type="NCBI Taxonomy" id="6832"/>
    <lineage>
        <taxon>Eukaryota</taxon>
        <taxon>Metazoa</taxon>
        <taxon>Ecdysozoa</taxon>
        <taxon>Arthropoda</taxon>
        <taxon>Crustacea</taxon>
        <taxon>Multicrustacea</taxon>
        <taxon>Hexanauplia</taxon>
        <taxon>Copepoda</taxon>
        <taxon>Harpacticoida</taxon>
        <taxon>Harpacticidae</taxon>
        <taxon>Tigriopus</taxon>
    </lineage>
</organism>
<feature type="non-terminal residue" evidence="7">
    <location>
        <position position="208"/>
    </location>
</feature>
<sequence>MSFEKHNTQLSKALSWLLRHNLLSQGLTCSPEGFVDVDSVLRLPKFRQYTVSQVQDVVRLNDKQRFALRTDPHTGALQIRANQGHTIEHISPDLKAIKDATLFPVVIHGTYMKAWPLIQAAGGLSRMRRNHIHFAPGLPDGTSVISGMRKNCDVHIYVDLNRALQDGFEFFESANGVILCPGNDERGVLPSTYFKKVIQVKQGKIDLQ</sequence>
<comment type="similarity">
    <text evidence="2">Belongs to the KptA/TPT1 family.</text>
</comment>
<dbReference type="PANTHER" id="PTHR12684:SF2">
    <property type="entry name" value="TRNA 2'-PHOSPHOTRANSFERASE 1"/>
    <property type="match status" value="1"/>
</dbReference>
<evidence type="ECO:0000256" key="5">
    <source>
        <dbReference type="ARBA" id="ARBA00023027"/>
    </source>
</evidence>
<dbReference type="Gene3D" id="1.10.10.970">
    <property type="entry name" value="RNA 2'-phosphotransferase, Tpt1/KptA family, N-terminal domain"/>
    <property type="match status" value="1"/>
</dbReference>
<comment type="function">
    <text evidence="1">Catalyzes the last step of tRNA splicing, the transfer of the splice junction 2'-phosphate from ligated tRNA to NAD to produce ADP-ribose 1''-2'' cyclic phosphate.</text>
</comment>
<evidence type="ECO:0000313" key="7">
    <source>
        <dbReference type="EMBL" id="TRY78159.1"/>
    </source>
</evidence>
<dbReference type="Pfam" id="PF01885">
    <property type="entry name" value="PTS_2-RNA"/>
    <property type="match status" value="1"/>
</dbReference>
<evidence type="ECO:0000313" key="8">
    <source>
        <dbReference type="Proteomes" id="UP000318571"/>
    </source>
</evidence>
<comment type="caution">
    <text evidence="7">The sequence shown here is derived from an EMBL/GenBank/DDBJ whole genome shotgun (WGS) entry which is preliminary data.</text>
</comment>
<evidence type="ECO:0000256" key="3">
    <source>
        <dbReference type="ARBA" id="ARBA00012007"/>
    </source>
</evidence>